<comment type="caution">
    <text evidence="1">The sequence shown here is derived from an EMBL/GenBank/DDBJ whole genome shotgun (WGS) entry which is preliminary data.</text>
</comment>
<reference evidence="1" key="1">
    <citation type="submission" date="2022-11" db="EMBL/GenBank/DDBJ databases">
        <title>Genome Sequence of Boeremia exigua.</title>
        <authorList>
            <person name="Buettner E."/>
        </authorList>
    </citation>
    <scope>NUCLEOTIDE SEQUENCE</scope>
    <source>
        <strain evidence="1">CU02</strain>
    </source>
</reference>
<evidence type="ECO:0000313" key="2">
    <source>
        <dbReference type="Proteomes" id="UP001153331"/>
    </source>
</evidence>
<proteinExistence type="predicted"/>
<dbReference type="Proteomes" id="UP001153331">
    <property type="component" value="Unassembled WGS sequence"/>
</dbReference>
<accession>A0ACC2HNT9</accession>
<keyword evidence="2" id="KW-1185">Reference proteome</keyword>
<organism evidence="1 2">
    <name type="scientific">Boeremia exigua</name>
    <dbReference type="NCBI Taxonomy" id="749465"/>
    <lineage>
        <taxon>Eukaryota</taxon>
        <taxon>Fungi</taxon>
        <taxon>Dikarya</taxon>
        <taxon>Ascomycota</taxon>
        <taxon>Pezizomycotina</taxon>
        <taxon>Dothideomycetes</taxon>
        <taxon>Pleosporomycetidae</taxon>
        <taxon>Pleosporales</taxon>
        <taxon>Pleosporineae</taxon>
        <taxon>Didymellaceae</taxon>
        <taxon>Boeremia</taxon>
    </lineage>
</organism>
<gene>
    <name evidence="1" type="ORF">OPT61_g10659</name>
</gene>
<sequence>MWTAKRKDLFTVAAGEAAVGVYAAVGAGHVLQHGRWDAAREGAGPRGVYYGGHGACAVGRDDVVDAGEGAAGVDLGECGTALGDCGCEHGEGVFAASFGSAEAVGGELGAVEDGCVGVCCFVVAGAWDDAALDSECCAVAAGVALDYGDFAMGGNEGWCYRKNEESREAHVERCD</sequence>
<evidence type="ECO:0000313" key="1">
    <source>
        <dbReference type="EMBL" id="KAJ8104621.1"/>
    </source>
</evidence>
<dbReference type="EMBL" id="JAPHNI010001899">
    <property type="protein sequence ID" value="KAJ8104621.1"/>
    <property type="molecule type" value="Genomic_DNA"/>
</dbReference>
<protein>
    <submittedName>
        <fullName evidence="1">Uncharacterized protein</fullName>
    </submittedName>
</protein>
<name>A0ACC2HNT9_9PLEO</name>